<sequence length="78" mass="9198">MDINETEYEFRPEYDLKNLKLKKLNATHKSYGELIRLESDVALIFPDSESVNEALRYLIEMTKRRSPYNGSDALRDNE</sequence>
<dbReference type="OrthoDB" id="532567at2"/>
<dbReference type="AlphaFoldDB" id="A0A1R4GYD5"/>
<reference evidence="2" key="1">
    <citation type="submission" date="2017-02" db="EMBL/GenBank/DDBJ databases">
        <authorList>
            <person name="Daims H."/>
        </authorList>
    </citation>
    <scope>NUCLEOTIDE SEQUENCE [LARGE SCALE GENOMIC DNA]</scope>
</reference>
<name>A0A1R4GYD5_9GAMM</name>
<dbReference type="Proteomes" id="UP000195667">
    <property type="component" value="Unassembled WGS sequence"/>
</dbReference>
<dbReference type="EMBL" id="FUKI01000001">
    <property type="protein sequence ID" value="SJM89006.1"/>
    <property type="molecule type" value="Genomic_DNA"/>
</dbReference>
<gene>
    <name evidence="1" type="ORF">CRENPOLYSF1_10026</name>
</gene>
<protein>
    <submittedName>
        <fullName evidence="1">Uncharacterized protein</fullName>
    </submittedName>
</protein>
<accession>A0A1R4GYD5</accession>
<dbReference type="RefSeq" id="WP_087141947.1">
    <property type="nucleotide sequence ID" value="NZ_FUKI01000001.1"/>
</dbReference>
<organism evidence="1 2">
    <name type="scientific">Crenothrix polyspora</name>
    <dbReference type="NCBI Taxonomy" id="360316"/>
    <lineage>
        <taxon>Bacteria</taxon>
        <taxon>Pseudomonadati</taxon>
        <taxon>Pseudomonadota</taxon>
        <taxon>Gammaproteobacteria</taxon>
        <taxon>Methylococcales</taxon>
        <taxon>Crenotrichaceae</taxon>
        <taxon>Crenothrix</taxon>
    </lineage>
</organism>
<proteinExistence type="predicted"/>
<evidence type="ECO:0000313" key="1">
    <source>
        <dbReference type="EMBL" id="SJM89006.1"/>
    </source>
</evidence>
<keyword evidence="2" id="KW-1185">Reference proteome</keyword>
<evidence type="ECO:0000313" key="2">
    <source>
        <dbReference type="Proteomes" id="UP000195667"/>
    </source>
</evidence>